<dbReference type="RefSeq" id="WP_025020210.1">
    <property type="nucleotide sequence ID" value="NZ_AZFH01000001.1"/>
</dbReference>
<comment type="caution">
    <text evidence="1">The sequence shown here is derived from an EMBL/GenBank/DDBJ whole genome shotgun (WGS) entry which is preliminary data.</text>
</comment>
<reference evidence="1 2" key="1">
    <citation type="journal article" date="2015" name="Genome Announc.">
        <title>Expanding the biotechnology potential of lactobacilli through comparative genomics of 213 strains and associated genera.</title>
        <authorList>
            <person name="Sun Z."/>
            <person name="Harris H.M."/>
            <person name="McCann A."/>
            <person name="Guo C."/>
            <person name="Argimon S."/>
            <person name="Zhang W."/>
            <person name="Yang X."/>
            <person name="Jeffery I.B."/>
            <person name="Cooney J.C."/>
            <person name="Kagawa T.F."/>
            <person name="Liu W."/>
            <person name="Song Y."/>
            <person name="Salvetti E."/>
            <person name="Wrobel A."/>
            <person name="Rasinkangas P."/>
            <person name="Parkhill J."/>
            <person name="Rea M.C."/>
            <person name="O'Sullivan O."/>
            <person name="Ritari J."/>
            <person name="Douillard F.P."/>
            <person name="Paul Ross R."/>
            <person name="Yang R."/>
            <person name="Briner A.E."/>
            <person name="Felis G.E."/>
            <person name="de Vos W.M."/>
            <person name="Barrangou R."/>
            <person name="Klaenhammer T.R."/>
            <person name="Caufield P.W."/>
            <person name="Cui Y."/>
            <person name="Zhang H."/>
            <person name="O'Toole P.W."/>
        </authorList>
    </citation>
    <scope>NUCLEOTIDE SEQUENCE [LARGE SCALE GENOMIC DNA]</scope>
    <source>
        <strain evidence="1 2">DSM 15833</strain>
    </source>
</reference>
<dbReference type="OrthoDB" id="9926689at2"/>
<name>A0A0R1TX25_9LACO</name>
<dbReference type="EMBL" id="AZFH01000001">
    <property type="protein sequence ID" value="KRL85326.1"/>
    <property type="molecule type" value="Genomic_DNA"/>
</dbReference>
<protein>
    <submittedName>
        <fullName evidence="1">Uncharacterized protein</fullName>
    </submittedName>
</protein>
<organism evidence="1 2">
    <name type="scientific">Ligilactobacillus equi DSM 15833 = JCM 10991</name>
    <dbReference type="NCBI Taxonomy" id="1423740"/>
    <lineage>
        <taxon>Bacteria</taxon>
        <taxon>Bacillati</taxon>
        <taxon>Bacillota</taxon>
        <taxon>Bacilli</taxon>
        <taxon>Lactobacillales</taxon>
        <taxon>Lactobacillaceae</taxon>
        <taxon>Ligilactobacillus</taxon>
    </lineage>
</organism>
<dbReference type="STRING" id="1423740.FC36_GL000698"/>
<accession>A0A0R1TX25</accession>
<sequence>MKGQKMKPEELSQKLQYQTQKEVDELQTILNKLNGMSLVLSKAMKNGVVVDKKAYNDFAQKYNDLVKAVDFDLKRAKLRQAKTFDLEK</sequence>
<evidence type="ECO:0000313" key="1">
    <source>
        <dbReference type="EMBL" id="KRL85326.1"/>
    </source>
</evidence>
<dbReference type="AlphaFoldDB" id="A0A0R1TX25"/>
<evidence type="ECO:0000313" key="2">
    <source>
        <dbReference type="Proteomes" id="UP000051048"/>
    </source>
</evidence>
<proteinExistence type="predicted"/>
<gene>
    <name evidence="1" type="ORF">FC36_GL000698</name>
</gene>
<dbReference type="Proteomes" id="UP000051048">
    <property type="component" value="Unassembled WGS sequence"/>
</dbReference>
<dbReference type="PATRIC" id="fig|1423740.3.peg.745"/>